<evidence type="ECO:0000256" key="6">
    <source>
        <dbReference type="SAM" id="Phobius"/>
    </source>
</evidence>
<dbReference type="InterPro" id="IPR044878">
    <property type="entry name" value="UbiA_sf"/>
</dbReference>
<accession>B8FA25</accession>
<name>B8FA25_DESAL</name>
<dbReference type="HOGENOM" id="CLU_029423_1_0_7"/>
<dbReference type="eggNOG" id="COG0382">
    <property type="taxonomic scope" value="Bacteria"/>
</dbReference>
<evidence type="ECO:0000256" key="4">
    <source>
        <dbReference type="ARBA" id="ARBA00022989"/>
    </source>
</evidence>
<evidence type="ECO:0000313" key="8">
    <source>
        <dbReference type="Proteomes" id="UP000000739"/>
    </source>
</evidence>
<organism evidence="7 8">
    <name type="scientific">Desulfatibacillum aliphaticivorans</name>
    <dbReference type="NCBI Taxonomy" id="218208"/>
    <lineage>
        <taxon>Bacteria</taxon>
        <taxon>Pseudomonadati</taxon>
        <taxon>Thermodesulfobacteriota</taxon>
        <taxon>Desulfobacteria</taxon>
        <taxon>Desulfobacterales</taxon>
        <taxon>Desulfatibacillaceae</taxon>
        <taxon>Desulfatibacillum</taxon>
    </lineage>
</organism>
<evidence type="ECO:0000256" key="3">
    <source>
        <dbReference type="ARBA" id="ARBA00022692"/>
    </source>
</evidence>
<evidence type="ECO:0000256" key="5">
    <source>
        <dbReference type="ARBA" id="ARBA00023136"/>
    </source>
</evidence>
<gene>
    <name evidence="7" type="ordered locus">Dalk_1421</name>
</gene>
<dbReference type="Proteomes" id="UP000000739">
    <property type="component" value="Chromosome"/>
</dbReference>
<dbReference type="Gene3D" id="1.10.357.140">
    <property type="entry name" value="UbiA prenyltransferase"/>
    <property type="match status" value="1"/>
</dbReference>
<keyword evidence="5 6" id="KW-0472">Membrane</keyword>
<dbReference type="InterPro" id="IPR000537">
    <property type="entry name" value="UbiA_prenyltransferase"/>
</dbReference>
<evidence type="ECO:0000256" key="2">
    <source>
        <dbReference type="ARBA" id="ARBA00022475"/>
    </source>
</evidence>
<feature type="transmembrane region" description="Helical" evidence="6">
    <location>
        <begin position="240"/>
        <end position="257"/>
    </location>
</feature>
<protein>
    <submittedName>
        <fullName evidence="7">UbiA prenyltransferase</fullName>
    </submittedName>
</protein>
<comment type="subcellular location">
    <subcellularLocation>
        <location evidence="1">Membrane</location>
        <topology evidence="1">Multi-pass membrane protein</topology>
    </subcellularLocation>
</comment>
<feature type="transmembrane region" description="Helical" evidence="6">
    <location>
        <begin position="80"/>
        <end position="102"/>
    </location>
</feature>
<feature type="transmembrane region" description="Helical" evidence="6">
    <location>
        <begin position="278"/>
        <end position="295"/>
    </location>
</feature>
<dbReference type="CDD" id="cd13963">
    <property type="entry name" value="PT_UbiA_2"/>
    <property type="match status" value="1"/>
</dbReference>
<reference evidence="7 8" key="1">
    <citation type="journal article" date="2012" name="Environ. Microbiol.">
        <title>The genome sequence of Desulfatibacillum alkenivorans AK-01: a blueprint for anaerobic alkane oxidation.</title>
        <authorList>
            <person name="Callaghan A.V."/>
            <person name="Morris B.E."/>
            <person name="Pereira I.A."/>
            <person name="McInerney M.J."/>
            <person name="Austin R.N."/>
            <person name="Groves J.T."/>
            <person name="Kukor J.J."/>
            <person name="Suflita J.M."/>
            <person name="Young L.Y."/>
            <person name="Zylstra G.J."/>
            <person name="Wawrik B."/>
        </authorList>
    </citation>
    <scope>NUCLEOTIDE SEQUENCE [LARGE SCALE GENOMIC DNA]</scope>
    <source>
        <strain evidence="7 8">AK-01</strain>
    </source>
</reference>
<evidence type="ECO:0000313" key="7">
    <source>
        <dbReference type="EMBL" id="ACL03121.1"/>
    </source>
</evidence>
<dbReference type="Pfam" id="PF01040">
    <property type="entry name" value="UbiA"/>
    <property type="match status" value="1"/>
</dbReference>
<dbReference type="GO" id="GO:0016765">
    <property type="term" value="F:transferase activity, transferring alkyl or aryl (other than methyl) groups"/>
    <property type="evidence" value="ECO:0007669"/>
    <property type="project" value="InterPro"/>
</dbReference>
<feature type="transmembrane region" description="Helical" evidence="6">
    <location>
        <begin position="207"/>
        <end position="228"/>
    </location>
</feature>
<dbReference type="KEGG" id="dal:Dalk_1421"/>
<keyword evidence="3 6" id="KW-0812">Transmembrane</keyword>
<keyword evidence="2" id="KW-1003">Cell membrane</keyword>
<feature type="transmembrane region" description="Helical" evidence="6">
    <location>
        <begin position="44"/>
        <end position="60"/>
    </location>
</feature>
<dbReference type="AlphaFoldDB" id="B8FA25"/>
<feature type="transmembrane region" description="Helical" evidence="6">
    <location>
        <begin position="108"/>
        <end position="128"/>
    </location>
</feature>
<dbReference type="GO" id="GO:0016020">
    <property type="term" value="C:membrane"/>
    <property type="evidence" value="ECO:0007669"/>
    <property type="project" value="UniProtKB-SubCell"/>
</dbReference>
<proteinExistence type="predicted"/>
<dbReference type="EMBL" id="CP001322">
    <property type="protein sequence ID" value="ACL03121.1"/>
    <property type="molecule type" value="Genomic_DNA"/>
</dbReference>
<keyword evidence="8" id="KW-1185">Reference proteome</keyword>
<keyword evidence="4 6" id="KW-1133">Transmembrane helix</keyword>
<evidence type="ECO:0000256" key="1">
    <source>
        <dbReference type="ARBA" id="ARBA00004141"/>
    </source>
</evidence>
<sequence>MEERNPAMDMLRAMRPHQWVKNFLVFVPVFTGHQVSLFNLSSGLAAFLCLSLCASALYLINDVLDLEADKIHPKKKNRPFASGALPPQFGLAAAPLLVLAALGCALWMPVYLAGTLVVYLILGLNYSLWIKKIAFLDVLVLAIMYTLRIVAGGAAAGIPISLWLLIFSVLFFTSLAMAKRYVEAAALPGRNRSRAKGRGYRVGDEKILGVLGATFGMASIAILCFYAGSQKAADLYRSPSLLWADCALLLLWLGLLWTKARKGALSDDPIVFTLKNKASLALLGAVGAVFIAAGWI</sequence>
<dbReference type="NCBIfam" id="NF006088">
    <property type="entry name" value="PRK08238.1"/>
    <property type="match status" value="1"/>
</dbReference>